<dbReference type="EMBL" id="JAUKVY010000013">
    <property type="protein sequence ID" value="MDO1534341.1"/>
    <property type="molecule type" value="Genomic_DNA"/>
</dbReference>
<name>A0ABT8S5Z7_9BURK</name>
<comment type="caution">
    <text evidence="3">The sequence shown here is derived from an EMBL/GenBank/DDBJ whole genome shotgun (WGS) entry which is preliminary data.</text>
</comment>
<feature type="region of interest" description="Disordered" evidence="1">
    <location>
        <begin position="255"/>
        <end position="282"/>
    </location>
</feature>
<gene>
    <name evidence="3" type="ORF">Q2T77_18795</name>
</gene>
<proteinExistence type="predicted"/>
<feature type="compositionally biased region" description="Low complexity" evidence="1">
    <location>
        <begin position="121"/>
        <end position="133"/>
    </location>
</feature>
<evidence type="ECO:0000313" key="4">
    <source>
        <dbReference type="Proteomes" id="UP001169027"/>
    </source>
</evidence>
<dbReference type="Proteomes" id="UP001169027">
    <property type="component" value="Unassembled WGS sequence"/>
</dbReference>
<sequence>MAFHLPLPRPSGIVRPLAAAAAIALAVTLAGCATRAPTLTRDQVAALVADPERSEADRTNDQRRKPQEMLMFIGVKPGMQALDISAAGGYTTELLARAAGPSGRVYGQTPPRRTGPPPAQPEGGAPPMAAGAAPRPPSTGLAGRAERLRSGHIVAVVQPFEQPVPPEVAPGSLDLVTLMFNYHDLGHLGADRAQLNRAVFAALKPGGLYVLADHAGRPGTGISESGTLHRIEESFLRAEVEQAGFRFADEGFFLRNPNDPRDRNTPEPPQPKDDFVLKFVKP</sequence>
<protein>
    <recommendedName>
        <fullName evidence="5">Methyltransferase</fullName>
    </recommendedName>
</protein>
<feature type="region of interest" description="Disordered" evidence="1">
    <location>
        <begin position="101"/>
        <end position="143"/>
    </location>
</feature>
<feature type="chain" id="PRO_5045448886" description="Methyltransferase" evidence="2">
    <location>
        <begin position="27"/>
        <end position="282"/>
    </location>
</feature>
<dbReference type="InterPro" id="IPR029063">
    <property type="entry name" value="SAM-dependent_MTases_sf"/>
</dbReference>
<keyword evidence="2" id="KW-0732">Signal</keyword>
<feature type="signal peptide" evidence="2">
    <location>
        <begin position="1"/>
        <end position="26"/>
    </location>
</feature>
<keyword evidence="4" id="KW-1185">Reference proteome</keyword>
<accession>A0ABT8S5Z7</accession>
<reference evidence="3" key="1">
    <citation type="submission" date="2023-06" db="EMBL/GenBank/DDBJ databases">
        <authorList>
            <person name="Jiang Y."/>
            <person name="Liu Q."/>
        </authorList>
    </citation>
    <scope>NUCLEOTIDE SEQUENCE</scope>
    <source>
        <strain evidence="3">CGMCC 1.12090</strain>
    </source>
</reference>
<evidence type="ECO:0000256" key="1">
    <source>
        <dbReference type="SAM" id="MobiDB-lite"/>
    </source>
</evidence>
<feature type="compositionally biased region" description="Basic and acidic residues" evidence="1">
    <location>
        <begin position="258"/>
        <end position="276"/>
    </location>
</feature>
<evidence type="ECO:0000313" key="3">
    <source>
        <dbReference type="EMBL" id="MDO1534341.1"/>
    </source>
</evidence>
<evidence type="ECO:0000256" key="2">
    <source>
        <dbReference type="SAM" id="SignalP"/>
    </source>
</evidence>
<dbReference type="RefSeq" id="WP_301811900.1">
    <property type="nucleotide sequence ID" value="NZ_JAUJZH010000013.1"/>
</dbReference>
<evidence type="ECO:0008006" key="5">
    <source>
        <dbReference type="Google" id="ProtNLM"/>
    </source>
</evidence>
<dbReference type="Gene3D" id="3.40.50.150">
    <property type="entry name" value="Vaccinia Virus protein VP39"/>
    <property type="match status" value="2"/>
</dbReference>
<dbReference type="SUPFAM" id="SSF53335">
    <property type="entry name" value="S-adenosyl-L-methionine-dependent methyltransferases"/>
    <property type="match status" value="1"/>
</dbReference>
<organism evidence="3 4">
    <name type="scientific">Variovorax ginsengisoli</name>
    <dbReference type="NCBI Taxonomy" id="363844"/>
    <lineage>
        <taxon>Bacteria</taxon>
        <taxon>Pseudomonadati</taxon>
        <taxon>Pseudomonadota</taxon>
        <taxon>Betaproteobacteria</taxon>
        <taxon>Burkholderiales</taxon>
        <taxon>Comamonadaceae</taxon>
        <taxon>Variovorax</taxon>
    </lineage>
</organism>